<dbReference type="Proteomes" id="UP000190121">
    <property type="component" value="Unassembled WGS sequence"/>
</dbReference>
<sequence>MVENSLLNASYSLAPSHLYCFNSGNEQALLHMEKASFTHSKLVRQMRCDLSMLLAWVAESPEEDWVWMPRGTARAIPQNKGLLPPCRCLFEEDVLYQSISTPLHLTLWAPEPTLVRSFERITPLFPNGLLLPKEQTFPSFLFDRSQASFLLASMGDDFHSLLPFSCSSRDDLDRALLHFKASSQLVVKLPFSSSGRGVLLFHLPLAGKQEEQLYSLLNTHRQITLEPFLNKCGDYAAEYIVEADRSVRFVGLSHFETKDFRYLYNHVQHPDALWARLAHRVGEKSLEQAIVAHKAFIVNHIAPYYQGVVGIDMLAYRKEGSEREFLHPAVEINVRCTMGFLAHLLYERYGVPNRSYKMFIKSYSQAGMALREYSEAQNRNLMKANEKGALIEGTMFLSTPSENSRFFAYLETV</sequence>
<evidence type="ECO:0000313" key="2">
    <source>
        <dbReference type="Proteomes" id="UP000190121"/>
    </source>
</evidence>
<dbReference type="SUPFAM" id="SSF56059">
    <property type="entry name" value="Glutathione synthetase ATP-binding domain-like"/>
    <property type="match status" value="1"/>
</dbReference>
<name>A0A1T4NYJ4_9PORP</name>
<dbReference type="EMBL" id="FUXE01000013">
    <property type="protein sequence ID" value="SJZ84291.1"/>
    <property type="molecule type" value="Genomic_DNA"/>
</dbReference>
<dbReference type="STRING" id="29524.SAMN02745171_01271"/>
<evidence type="ECO:0008006" key="3">
    <source>
        <dbReference type="Google" id="ProtNLM"/>
    </source>
</evidence>
<protein>
    <recommendedName>
        <fullName evidence="3">ATP-grasp domain-containing protein</fullName>
    </recommendedName>
</protein>
<proteinExistence type="predicted"/>
<reference evidence="2" key="1">
    <citation type="submission" date="2017-02" db="EMBL/GenBank/DDBJ databases">
        <authorList>
            <person name="Varghese N."/>
            <person name="Submissions S."/>
        </authorList>
    </citation>
    <scope>NUCLEOTIDE SEQUENCE [LARGE SCALE GENOMIC DNA]</scope>
    <source>
        <strain evidence="2">ATCC 51356</strain>
    </source>
</reference>
<accession>A0A1T4NYJ4</accession>
<keyword evidence="2" id="KW-1185">Reference proteome</keyword>
<dbReference type="OrthoDB" id="5291617at2"/>
<dbReference type="AlphaFoldDB" id="A0A1T4NYJ4"/>
<evidence type="ECO:0000313" key="1">
    <source>
        <dbReference type="EMBL" id="SJZ84291.1"/>
    </source>
</evidence>
<organism evidence="1 2">
    <name type="scientific">Porphyromonas circumdentaria</name>
    <dbReference type="NCBI Taxonomy" id="29524"/>
    <lineage>
        <taxon>Bacteria</taxon>
        <taxon>Pseudomonadati</taxon>
        <taxon>Bacteroidota</taxon>
        <taxon>Bacteroidia</taxon>
        <taxon>Bacteroidales</taxon>
        <taxon>Porphyromonadaceae</taxon>
        <taxon>Porphyromonas</taxon>
    </lineage>
</organism>
<dbReference type="RefSeq" id="WP_078737179.1">
    <property type="nucleotide sequence ID" value="NZ_FUXE01000013.1"/>
</dbReference>
<gene>
    <name evidence="1" type="ORF">SAMN02745171_01271</name>
</gene>